<proteinExistence type="predicted"/>
<evidence type="ECO:0000256" key="2">
    <source>
        <dbReference type="ARBA" id="ARBA00022840"/>
    </source>
</evidence>
<dbReference type="Pfam" id="PF25601">
    <property type="entry name" value="AAA_lid_14"/>
    <property type="match status" value="1"/>
</dbReference>
<dbReference type="InterPro" id="IPR058031">
    <property type="entry name" value="AAA_lid_NorR"/>
</dbReference>
<comment type="caution">
    <text evidence="5">The sequence shown here is derived from an EMBL/GenBank/DDBJ whole genome shotgun (WGS) entry which is preliminary data.</text>
</comment>
<feature type="domain" description="Sigma-54 factor interaction" evidence="4">
    <location>
        <begin position="1"/>
        <end position="37"/>
    </location>
</feature>
<evidence type="ECO:0000313" key="6">
    <source>
        <dbReference type="Proteomes" id="UP000035068"/>
    </source>
</evidence>
<evidence type="ECO:0000256" key="3">
    <source>
        <dbReference type="SAM" id="MobiDB-lite"/>
    </source>
</evidence>
<sequence length="154" mass="17695">MPRGKVEIGACAMDKLLTYDWPGKVRELENVMERVVIRSRGAKLEQNDLPLKICCRHILVFRMGKYGLRRCKIAWRHKVGSAVEESLQRPIFRRERTESMPKENSSKGTTEKEVTLTVPGMGSDHCAGIVRTSLERLDGEYQHQQSSRACTHRR</sequence>
<dbReference type="InterPro" id="IPR002078">
    <property type="entry name" value="Sigma_54_int"/>
</dbReference>
<dbReference type="Gene3D" id="1.10.8.60">
    <property type="match status" value="1"/>
</dbReference>
<keyword evidence="6" id="KW-1185">Reference proteome</keyword>
<evidence type="ECO:0000259" key="4">
    <source>
        <dbReference type="PROSITE" id="PS50045"/>
    </source>
</evidence>
<keyword evidence="1" id="KW-0547">Nucleotide-binding</keyword>
<reference evidence="5 6" key="1">
    <citation type="submission" date="2014-12" db="EMBL/GenBank/DDBJ databases">
        <title>Genomes of Geoalkalibacter ferrihydriticus and Geoalkalibacter subterraneus, two haloalkaliphilic metal-reducing members of the Geobacteraceae.</title>
        <authorList>
            <person name="Badalamenti J.P."/>
            <person name="Torres C.I."/>
            <person name="Krajmalnik-Brown R."/>
            <person name="Bond D.R."/>
        </authorList>
    </citation>
    <scope>NUCLEOTIDE SEQUENCE [LARGE SCALE GENOMIC DNA]</scope>
    <source>
        <strain evidence="5 6">DSM 17813</strain>
    </source>
</reference>
<dbReference type="AlphaFoldDB" id="A0A0C2HXI4"/>
<evidence type="ECO:0000313" key="5">
    <source>
        <dbReference type="EMBL" id="KIH77477.1"/>
    </source>
</evidence>
<dbReference type="InterPro" id="IPR036163">
    <property type="entry name" value="HMA_dom_sf"/>
</dbReference>
<dbReference type="Proteomes" id="UP000035068">
    <property type="component" value="Unassembled WGS sequence"/>
</dbReference>
<dbReference type="GO" id="GO:0046872">
    <property type="term" value="F:metal ion binding"/>
    <property type="evidence" value="ECO:0007669"/>
    <property type="project" value="InterPro"/>
</dbReference>
<keyword evidence="2" id="KW-0067">ATP-binding</keyword>
<dbReference type="PROSITE" id="PS50045">
    <property type="entry name" value="SIGMA54_INTERACT_4"/>
    <property type="match status" value="1"/>
</dbReference>
<dbReference type="SUPFAM" id="SSF55008">
    <property type="entry name" value="HMA, heavy metal-associated domain"/>
    <property type="match status" value="1"/>
</dbReference>
<evidence type="ECO:0000256" key="1">
    <source>
        <dbReference type="ARBA" id="ARBA00022741"/>
    </source>
</evidence>
<feature type="region of interest" description="Disordered" evidence="3">
    <location>
        <begin position="92"/>
        <end position="125"/>
    </location>
</feature>
<feature type="compositionally biased region" description="Basic and acidic residues" evidence="3">
    <location>
        <begin position="92"/>
        <end position="114"/>
    </location>
</feature>
<name>A0A0C2HXI4_9BACT</name>
<protein>
    <recommendedName>
        <fullName evidence="4">Sigma-54 factor interaction domain-containing protein</fullName>
    </recommendedName>
</protein>
<organism evidence="5 6">
    <name type="scientific">Geoalkalibacter ferrihydriticus DSM 17813</name>
    <dbReference type="NCBI Taxonomy" id="1121915"/>
    <lineage>
        <taxon>Bacteria</taxon>
        <taxon>Pseudomonadati</taxon>
        <taxon>Thermodesulfobacteriota</taxon>
        <taxon>Desulfuromonadia</taxon>
        <taxon>Desulfuromonadales</taxon>
        <taxon>Geoalkalibacteraceae</taxon>
        <taxon>Geoalkalibacter</taxon>
    </lineage>
</organism>
<dbReference type="GO" id="GO:0006355">
    <property type="term" value="P:regulation of DNA-templated transcription"/>
    <property type="evidence" value="ECO:0007669"/>
    <property type="project" value="InterPro"/>
</dbReference>
<dbReference type="EMBL" id="JWJD01000001">
    <property type="protein sequence ID" value="KIH77477.1"/>
    <property type="molecule type" value="Genomic_DNA"/>
</dbReference>
<dbReference type="GO" id="GO:0005524">
    <property type="term" value="F:ATP binding"/>
    <property type="evidence" value="ECO:0007669"/>
    <property type="project" value="InterPro"/>
</dbReference>
<accession>A0A0C2HXI4</accession>
<gene>
    <name evidence="5" type="ORF">GFER_01780</name>
</gene>